<evidence type="ECO:0000313" key="4">
    <source>
        <dbReference type="Proteomes" id="UP000247565"/>
    </source>
</evidence>
<dbReference type="InterPro" id="IPR038670">
    <property type="entry name" value="HslJ-like_sf"/>
</dbReference>
<dbReference type="RefSeq" id="WP_110439120.1">
    <property type="nucleotide sequence ID" value="NZ_CP046393.1"/>
</dbReference>
<proteinExistence type="predicted"/>
<feature type="domain" description="DUF306" evidence="2">
    <location>
        <begin position="31"/>
        <end position="141"/>
    </location>
</feature>
<dbReference type="Gene3D" id="2.40.128.270">
    <property type="match status" value="1"/>
</dbReference>
<sequence>MKKIIVMILGMGLLGAGINSAFAQDSKSKAPFDESIWRVEHLSHQKTFIKSYQNDQKFTYLSFNPYTHRINGSGLCNKFLGFFQNNGNQITISKIERQQNTCLDPQVNAQDEFFFDKLKLVKSVSIGGKYLKLLDENNKILITAKYFK</sequence>
<gene>
    <name evidence="3" type="ORF">DK869_06045</name>
</gene>
<dbReference type="Proteomes" id="UP000247565">
    <property type="component" value="Unassembled WGS sequence"/>
</dbReference>
<organism evidence="3 4">
    <name type="scientific">Commensalibacter melissae</name>
    <dbReference type="NCBI Taxonomy" id="2070537"/>
    <lineage>
        <taxon>Bacteria</taxon>
        <taxon>Pseudomonadati</taxon>
        <taxon>Pseudomonadota</taxon>
        <taxon>Alphaproteobacteria</taxon>
        <taxon>Acetobacterales</taxon>
        <taxon>Acetobacteraceae</taxon>
    </lineage>
</organism>
<dbReference type="Pfam" id="PF03724">
    <property type="entry name" value="META"/>
    <property type="match status" value="1"/>
</dbReference>
<feature type="chain" id="PRO_5016404523" description="DUF306 domain-containing protein" evidence="1">
    <location>
        <begin position="24"/>
        <end position="148"/>
    </location>
</feature>
<reference evidence="3 4" key="1">
    <citation type="submission" date="2018-05" db="EMBL/GenBank/DDBJ databases">
        <title>Reference genomes for bee gut microbiota database.</title>
        <authorList>
            <person name="Ellegaard K.M."/>
        </authorList>
    </citation>
    <scope>NUCLEOTIDE SEQUENCE [LARGE SCALE GENOMIC DNA]</scope>
    <source>
        <strain evidence="3 4">ESL0284</strain>
    </source>
</reference>
<dbReference type="OrthoDB" id="7282572at2"/>
<comment type="caution">
    <text evidence="3">The sequence shown here is derived from an EMBL/GenBank/DDBJ whole genome shotgun (WGS) entry which is preliminary data.</text>
</comment>
<accession>A0A318N0D1</accession>
<keyword evidence="4" id="KW-1185">Reference proteome</keyword>
<dbReference type="InterPro" id="IPR005184">
    <property type="entry name" value="DUF306_Meta_HslJ"/>
</dbReference>
<dbReference type="EMBL" id="QGLT01000003">
    <property type="protein sequence ID" value="PXZ00197.1"/>
    <property type="molecule type" value="Genomic_DNA"/>
</dbReference>
<evidence type="ECO:0000259" key="2">
    <source>
        <dbReference type="Pfam" id="PF03724"/>
    </source>
</evidence>
<evidence type="ECO:0000313" key="3">
    <source>
        <dbReference type="EMBL" id="PXZ00197.1"/>
    </source>
</evidence>
<name>A0A318N0D1_9PROT</name>
<protein>
    <recommendedName>
        <fullName evidence="2">DUF306 domain-containing protein</fullName>
    </recommendedName>
</protein>
<feature type="signal peptide" evidence="1">
    <location>
        <begin position="1"/>
        <end position="23"/>
    </location>
</feature>
<keyword evidence="1" id="KW-0732">Signal</keyword>
<evidence type="ECO:0000256" key="1">
    <source>
        <dbReference type="SAM" id="SignalP"/>
    </source>
</evidence>
<dbReference type="AlphaFoldDB" id="A0A318N0D1"/>